<keyword evidence="5 9" id="KW-1133">Transmembrane helix</keyword>
<accession>A0A4C1YLZ9</accession>
<feature type="region of interest" description="Disordered" evidence="8">
    <location>
        <begin position="1"/>
        <end position="36"/>
    </location>
</feature>
<dbReference type="GO" id="GO:0051033">
    <property type="term" value="F:RNA transmembrane transporter activity"/>
    <property type="evidence" value="ECO:0007669"/>
    <property type="project" value="TreeGrafter"/>
</dbReference>
<evidence type="ECO:0000256" key="9">
    <source>
        <dbReference type="SAM" id="Phobius"/>
    </source>
</evidence>
<dbReference type="Pfam" id="PF13965">
    <property type="entry name" value="SID-1_RNA_chan"/>
    <property type="match status" value="1"/>
</dbReference>
<feature type="compositionally biased region" description="Polar residues" evidence="8">
    <location>
        <begin position="8"/>
        <end position="27"/>
    </location>
</feature>
<dbReference type="PANTHER" id="PTHR12185">
    <property type="entry name" value="SID1 TRANSMEMBRANE FAMILY MEMEBER"/>
    <property type="match status" value="1"/>
</dbReference>
<protein>
    <submittedName>
        <fullName evidence="10">SID1 transmembrane family member 1</fullName>
    </submittedName>
</protein>
<feature type="transmembrane region" description="Helical" evidence="9">
    <location>
        <begin position="304"/>
        <end position="325"/>
    </location>
</feature>
<dbReference type="EMBL" id="BGZK01001276">
    <property type="protein sequence ID" value="GBP76103.1"/>
    <property type="molecule type" value="Genomic_DNA"/>
</dbReference>
<evidence type="ECO:0000256" key="2">
    <source>
        <dbReference type="ARBA" id="ARBA00006618"/>
    </source>
</evidence>
<keyword evidence="3 9" id="KW-0812">Transmembrane</keyword>
<evidence type="ECO:0000256" key="5">
    <source>
        <dbReference type="ARBA" id="ARBA00022989"/>
    </source>
</evidence>
<proteinExistence type="inferred from homology"/>
<evidence type="ECO:0000313" key="11">
    <source>
        <dbReference type="Proteomes" id="UP000299102"/>
    </source>
</evidence>
<comment type="similarity">
    <text evidence="2">Belongs to the SID1 family.</text>
</comment>
<feature type="transmembrane region" description="Helical" evidence="9">
    <location>
        <begin position="468"/>
        <end position="487"/>
    </location>
</feature>
<keyword evidence="4" id="KW-0732">Signal</keyword>
<feature type="transmembrane region" description="Helical" evidence="9">
    <location>
        <begin position="220"/>
        <end position="242"/>
    </location>
</feature>
<gene>
    <name evidence="10" type="primary">SIDT1</name>
    <name evidence="10" type="ORF">EVAR_41886_1</name>
</gene>
<comment type="caution">
    <text evidence="10">The sequence shown here is derived from an EMBL/GenBank/DDBJ whole genome shotgun (WGS) entry which is preliminary data.</text>
</comment>
<organism evidence="10 11">
    <name type="scientific">Eumeta variegata</name>
    <name type="common">Bagworm moth</name>
    <name type="synonym">Eumeta japonica</name>
    <dbReference type="NCBI Taxonomy" id="151549"/>
    <lineage>
        <taxon>Eukaryota</taxon>
        <taxon>Metazoa</taxon>
        <taxon>Ecdysozoa</taxon>
        <taxon>Arthropoda</taxon>
        <taxon>Hexapoda</taxon>
        <taxon>Insecta</taxon>
        <taxon>Pterygota</taxon>
        <taxon>Neoptera</taxon>
        <taxon>Endopterygota</taxon>
        <taxon>Lepidoptera</taxon>
        <taxon>Glossata</taxon>
        <taxon>Ditrysia</taxon>
        <taxon>Tineoidea</taxon>
        <taxon>Psychidae</taxon>
        <taxon>Oiketicinae</taxon>
        <taxon>Eumeta</taxon>
    </lineage>
</organism>
<evidence type="ECO:0000256" key="3">
    <source>
        <dbReference type="ARBA" id="ARBA00022692"/>
    </source>
</evidence>
<feature type="transmembrane region" description="Helical" evidence="9">
    <location>
        <begin position="359"/>
        <end position="378"/>
    </location>
</feature>
<dbReference type="GO" id="GO:0005764">
    <property type="term" value="C:lysosome"/>
    <property type="evidence" value="ECO:0007669"/>
    <property type="project" value="TreeGrafter"/>
</dbReference>
<evidence type="ECO:0000256" key="4">
    <source>
        <dbReference type="ARBA" id="ARBA00022729"/>
    </source>
</evidence>
<dbReference type="STRING" id="151549.A0A4C1YLZ9"/>
<keyword evidence="6 9" id="KW-0472">Membrane</keyword>
<dbReference type="AlphaFoldDB" id="A0A4C1YLZ9"/>
<dbReference type="InterPro" id="IPR025958">
    <property type="entry name" value="SID1_TM_fam"/>
</dbReference>
<keyword evidence="11" id="KW-1185">Reference proteome</keyword>
<dbReference type="PANTHER" id="PTHR12185:SF14">
    <property type="entry name" value="CHOLESTEROL UPTAKE PROTEIN 1"/>
    <property type="match status" value="1"/>
</dbReference>
<sequence length="502" mass="57052">MEKLGQVAFQSEESPLNGSDAGSSTPTGLLVQISVDDDSGHQVTRTSAAPLSESSGGPLSSIKLMIEGGSIRLPIILSRGKQSSSSDSDSDHSNRCNDVALPNKMLCVAHLAQKRQKVIANRSKMYLWNVLIVTVFYTLPVIQLVVTYQRMLNQSGNQDLCYFNFLCSHPLLMLSDFNHVYSNIGYVLLGILFLIQVWRRHQMYKQKPVAQKELGLPQHFGLLYAMAIALVSEGLLSAAYHVCPNSMNFQFDTSFMYVTSVMCMIKIYQNRHPDINARAHATFGVLALIIFIGLVGVLNANILFWIVFTILHLATCLAMTLQIYYMGRFKLESTLVSRAARQLIRHPVQAMTPMYCGRMVLLVIANLANWAIAAYGLIEHKTDFASHLLVILMSNLFLYTLFYIIMKLLNRERILWYSWVFIALTYSFWFVSGYFYLDKSTDWSETPALSRSNNQFCTLLQLYDSHDIWHFLSAVAMFFSFNMYLTLDDNLSHRPRSEIMVF</sequence>
<evidence type="ECO:0000313" key="10">
    <source>
        <dbReference type="EMBL" id="GBP76103.1"/>
    </source>
</evidence>
<dbReference type="OrthoDB" id="416618at2759"/>
<reference evidence="10 11" key="1">
    <citation type="journal article" date="2019" name="Commun. Biol.">
        <title>The bagworm genome reveals a unique fibroin gene that provides high tensile strength.</title>
        <authorList>
            <person name="Kono N."/>
            <person name="Nakamura H."/>
            <person name="Ohtoshi R."/>
            <person name="Tomita M."/>
            <person name="Numata K."/>
            <person name="Arakawa K."/>
        </authorList>
    </citation>
    <scope>NUCLEOTIDE SEQUENCE [LARGE SCALE GENOMIC DNA]</scope>
</reference>
<keyword evidence="7" id="KW-0325">Glycoprotein</keyword>
<feature type="transmembrane region" description="Helical" evidence="9">
    <location>
        <begin position="180"/>
        <end position="199"/>
    </location>
</feature>
<name>A0A4C1YLZ9_EUMVA</name>
<feature type="transmembrane region" description="Helical" evidence="9">
    <location>
        <begin position="280"/>
        <end position="298"/>
    </location>
</feature>
<evidence type="ECO:0000256" key="8">
    <source>
        <dbReference type="SAM" id="MobiDB-lite"/>
    </source>
</evidence>
<feature type="transmembrane region" description="Helical" evidence="9">
    <location>
        <begin position="248"/>
        <end position="268"/>
    </location>
</feature>
<dbReference type="GO" id="GO:0005886">
    <property type="term" value="C:plasma membrane"/>
    <property type="evidence" value="ECO:0007669"/>
    <property type="project" value="TreeGrafter"/>
</dbReference>
<dbReference type="Proteomes" id="UP000299102">
    <property type="component" value="Unassembled WGS sequence"/>
</dbReference>
<feature type="transmembrane region" description="Helical" evidence="9">
    <location>
        <begin position="125"/>
        <end position="146"/>
    </location>
</feature>
<evidence type="ECO:0000256" key="7">
    <source>
        <dbReference type="ARBA" id="ARBA00023180"/>
    </source>
</evidence>
<feature type="transmembrane region" description="Helical" evidence="9">
    <location>
        <begin position="416"/>
        <end position="437"/>
    </location>
</feature>
<feature type="transmembrane region" description="Helical" evidence="9">
    <location>
        <begin position="384"/>
        <end position="404"/>
    </location>
</feature>
<evidence type="ECO:0000256" key="1">
    <source>
        <dbReference type="ARBA" id="ARBA00004141"/>
    </source>
</evidence>
<comment type="subcellular location">
    <subcellularLocation>
        <location evidence="1">Membrane</location>
        <topology evidence="1">Multi-pass membrane protein</topology>
    </subcellularLocation>
</comment>
<dbReference type="GO" id="GO:0003725">
    <property type="term" value="F:double-stranded RNA binding"/>
    <property type="evidence" value="ECO:0007669"/>
    <property type="project" value="TreeGrafter"/>
</dbReference>
<evidence type="ECO:0000256" key="6">
    <source>
        <dbReference type="ARBA" id="ARBA00023136"/>
    </source>
</evidence>